<dbReference type="FunFam" id="2.20.100.10:FF:000005">
    <property type="entry name" value="ADAM metallopeptidase with thrombospondin type 1 motif 9"/>
    <property type="match status" value="1"/>
</dbReference>
<dbReference type="InterPro" id="IPR000884">
    <property type="entry name" value="TSP1_rpt"/>
</dbReference>
<name>A0A2G8JWP5_STIJA</name>
<dbReference type="GO" id="GO:0031012">
    <property type="term" value="C:extracellular matrix"/>
    <property type="evidence" value="ECO:0007669"/>
    <property type="project" value="TreeGrafter"/>
</dbReference>
<sequence>MYTHRPLEWKIGPWSGCSRTCGGGVETRTVSCVRESVTGVQYMNQDFCPESPALHRSCNTDQCPRWQIMTDWSECSVTCATGETIRLVQCRDYNGNQVHGCPIYAKPIERKLCLTRLPCLEGPYEDVKSGLSVVIEVFLIIPCIHYLAIPLAGMNAIKNPAKHGNYWKVNKSKTSFANYEIKSKSQRISLHAQQVTHFLTGVLAVNMWNCIRTRNVTCAMYVSHTETLEERPEHDCEPLLAIKPTTPQKVPSLFQQLVTDTDADIFDATTFATGTERNYEIT</sequence>
<dbReference type="Pfam" id="PF19030">
    <property type="entry name" value="TSP1_ADAMTS"/>
    <property type="match status" value="2"/>
</dbReference>
<dbReference type="PANTHER" id="PTHR13723">
    <property type="entry name" value="ADAMTS A DISINTEGRIN AND METALLOPROTEASE WITH THROMBOSPONDIN MOTIFS PROTEASE"/>
    <property type="match status" value="1"/>
</dbReference>
<dbReference type="SMART" id="SM00209">
    <property type="entry name" value="TSP1"/>
    <property type="match status" value="2"/>
</dbReference>
<protein>
    <submittedName>
        <fullName evidence="5">Putative ADAMTS-like protein 1</fullName>
    </submittedName>
</protein>
<dbReference type="AlphaFoldDB" id="A0A2G8JWP5"/>
<dbReference type="GO" id="GO:0006508">
    <property type="term" value="P:proteolysis"/>
    <property type="evidence" value="ECO:0007669"/>
    <property type="project" value="TreeGrafter"/>
</dbReference>
<keyword evidence="2" id="KW-0964">Secreted</keyword>
<evidence type="ECO:0000256" key="1">
    <source>
        <dbReference type="ARBA" id="ARBA00004613"/>
    </source>
</evidence>
<evidence type="ECO:0000256" key="4">
    <source>
        <dbReference type="ARBA" id="ARBA00022737"/>
    </source>
</evidence>
<evidence type="ECO:0000256" key="2">
    <source>
        <dbReference type="ARBA" id="ARBA00022525"/>
    </source>
</evidence>
<evidence type="ECO:0000313" key="6">
    <source>
        <dbReference type="Proteomes" id="UP000230750"/>
    </source>
</evidence>
<comment type="subcellular location">
    <subcellularLocation>
        <location evidence="1">Secreted</location>
    </subcellularLocation>
</comment>
<keyword evidence="4" id="KW-0677">Repeat</keyword>
<reference evidence="5 6" key="1">
    <citation type="journal article" date="2017" name="PLoS Biol.">
        <title>The sea cucumber genome provides insights into morphological evolution and visceral regeneration.</title>
        <authorList>
            <person name="Zhang X."/>
            <person name="Sun L."/>
            <person name="Yuan J."/>
            <person name="Sun Y."/>
            <person name="Gao Y."/>
            <person name="Zhang L."/>
            <person name="Li S."/>
            <person name="Dai H."/>
            <person name="Hamel J.F."/>
            <person name="Liu C."/>
            <person name="Yu Y."/>
            <person name="Liu S."/>
            <person name="Lin W."/>
            <person name="Guo K."/>
            <person name="Jin S."/>
            <person name="Xu P."/>
            <person name="Storey K.B."/>
            <person name="Huan P."/>
            <person name="Zhang T."/>
            <person name="Zhou Y."/>
            <person name="Zhang J."/>
            <person name="Lin C."/>
            <person name="Li X."/>
            <person name="Xing L."/>
            <person name="Huo D."/>
            <person name="Sun M."/>
            <person name="Wang L."/>
            <person name="Mercier A."/>
            <person name="Li F."/>
            <person name="Yang H."/>
            <person name="Xiang J."/>
        </authorList>
    </citation>
    <scope>NUCLEOTIDE SEQUENCE [LARGE SCALE GENOMIC DNA]</scope>
    <source>
        <strain evidence="5">Shaxun</strain>
        <tissue evidence="5">Muscle</tissue>
    </source>
</reference>
<dbReference type="Gene3D" id="2.20.100.10">
    <property type="entry name" value="Thrombospondin type-1 (TSP1) repeat"/>
    <property type="match status" value="2"/>
</dbReference>
<dbReference type="PANTHER" id="PTHR13723:SF281">
    <property type="entry name" value="PAPILIN"/>
    <property type="match status" value="1"/>
</dbReference>
<proteinExistence type="predicted"/>
<dbReference type="PROSITE" id="PS50092">
    <property type="entry name" value="TSP1"/>
    <property type="match status" value="2"/>
</dbReference>
<dbReference type="GO" id="GO:0030198">
    <property type="term" value="P:extracellular matrix organization"/>
    <property type="evidence" value="ECO:0007669"/>
    <property type="project" value="TreeGrafter"/>
</dbReference>
<accession>A0A2G8JWP5</accession>
<comment type="caution">
    <text evidence="5">The sequence shown here is derived from an EMBL/GenBank/DDBJ whole genome shotgun (WGS) entry which is preliminary data.</text>
</comment>
<dbReference type="GO" id="GO:0004222">
    <property type="term" value="F:metalloendopeptidase activity"/>
    <property type="evidence" value="ECO:0007669"/>
    <property type="project" value="TreeGrafter"/>
</dbReference>
<evidence type="ECO:0000313" key="5">
    <source>
        <dbReference type="EMBL" id="PIK40162.1"/>
    </source>
</evidence>
<gene>
    <name evidence="5" type="ORF">BSL78_22990</name>
</gene>
<dbReference type="Proteomes" id="UP000230750">
    <property type="component" value="Unassembled WGS sequence"/>
</dbReference>
<dbReference type="InterPro" id="IPR036383">
    <property type="entry name" value="TSP1_rpt_sf"/>
</dbReference>
<evidence type="ECO:0000256" key="3">
    <source>
        <dbReference type="ARBA" id="ARBA00022729"/>
    </source>
</evidence>
<dbReference type="SUPFAM" id="SSF82895">
    <property type="entry name" value="TSP-1 type 1 repeat"/>
    <property type="match status" value="2"/>
</dbReference>
<keyword evidence="3" id="KW-0732">Signal</keyword>
<organism evidence="5 6">
    <name type="scientific">Stichopus japonicus</name>
    <name type="common">Sea cucumber</name>
    <dbReference type="NCBI Taxonomy" id="307972"/>
    <lineage>
        <taxon>Eukaryota</taxon>
        <taxon>Metazoa</taxon>
        <taxon>Echinodermata</taxon>
        <taxon>Eleutherozoa</taxon>
        <taxon>Echinozoa</taxon>
        <taxon>Holothuroidea</taxon>
        <taxon>Aspidochirotacea</taxon>
        <taxon>Aspidochirotida</taxon>
        <taxon>Stichopodidae</taxon>
        <taxon>Apostichopus</taxon>
    </lineage>
</organism>
<dbReference type="GO" id="GO:0005576">
    <property type="term" value="C:extracellular region"/>
    <property type="evidence" value="ECO:0007669"/>
    <property type="project" value="UniProtKB-SubCell"/>
</dbReference>
<dbReference type="InterPro" id="IPR050439">
    <property type="entry name" value="ADAMTS_ADAMTS-like"/>
</dbReference>
<dbReference type="EMBL" id="MRZV01001157">
    <property type="protein sequence ID" value="PIK40162.1"/>
    <property type="molecule type" value="Genomic_DNA"/>
</dbReference>
<dbReference type="OrthoDB" id="5948003at2759"/>
<keyword evidence="6" id="KW-1185">Reference proteome</keyword>